<dbReference type="Proteomes" id="UP001596105">
    <property type="component" value="Unassembled WGS sequence"/>
</dbReference>
<evidence type="ECO:0000256" key="1">
    <source>
        <dbReference type="ARBA" id="ARBA00005750"/>
    </source>
</evidence>
<organism evidence="6 7">
    <name type="scientific">Cohnella suwonensis</name>
    <dbReference type="NCBI Taxonomy" id="696072"/>
    <lineage>
        <taxon>Bacteria</taxon>
        <taxon>Bacillati</taxon>
        <taxon>Bacillota</taxon>
        <taxon>Bacilli</taxon>
        <taxon>Bacillales</taxon>
        <taxon>Paenibacillaceae</taxon>
        <taxon>Cohnella</taxon>
    </lineage>
</organism>
<comment type="similarity">
    <text evidence="1 5">Belongs to the metallo-dependent hydrolases superfamily. CpsB/CapC family.</text>
</comment>
<keyword evidence="7" id="KW-1185">Reference proteome</keyword>
<evidence type="ECO:0000313" key="7">
    <source>
        <dbReference type="Proteomes" id="UP001596105"/>
    </source>
</evidence>
<keyword evidence="2 5" id="KW-0378">Hydrolase</keyword>
<evidence type="ECO:0000256" key="3">
    <source>
        <dbReference type="ARBA" id="ARBA00022912"/>
    </source>
</evidence>
<dbReference type="SUPFAM" id="SSF89550">
    <property type="entry name" value="PHP domain-like"/>
    <property type="match status" value="1"/>
</dbReference>
<accession>A0ABW0LTR9</accession>
<sequence>MIDIHTHVLPGIDDGSDSWETTLKLARAAAAEGITTLIATPHHADGRYTNEVAAVAELTRIANERLAEEGIPVLLLPGQEIRVHDGLLDAWQRGELLSLAGSRYVLLEMPSSRIPNRMEEWIYELGLMGVTAVIAHPERNAEVAKAPERLSRLVNAGACAQVTTHSLLGGFGKSVERTSWSLCEAGLVHAISSDAHHPERRGFRLREAYEAIRLRMGDNWSEYYAGNASSIANNRPLAELPSIPSRSMTSMSRFLSYFNRR</sequence>
<dbReference type="PANTHER" id="PTHR39181">
    <property type="entry name" value="TYROSINE-PROTEIN PHOSPHATASE YWQE"/>
    <property type="match status" value="1"/>
</dbReference>
<dbReference type="InterPro" id="IPR016195">
    <property type="entry name" value="Pol/histidinol_Pase-like"/>
</dbReference>
<evidence type="ECO:0000256" key="5">
    <source>
        <dbReference type="PIRNR" id="PIRNR016557"/>
    </source>
</evidence>
<proteinExistence type="inferred from homology"/>
<evidence type="ECO:0000256" key="2">
    <source>
        <dbReference type="ARBA" id="ARBA00022801"/>
    </source>
</evidence>
<dbReference type="PANTHER" id="PTHR39181:SF1">
    <property type="entry name" value="TYROSINE-PROTEIN PHOSPHATASE YWQE"/>
    <property type="match status" value="1"/>
</dbReference>
<dbReference type="EMBL" id="JBHSMH010000029">
    <property type="protein sequence ID" value="MFC5469239.1"/>
    <property type="molecule type" value="Genomic_DNA"/>
</dbReference>
<dbReference type="EC" id="3.1.3.48" evidence="5"/>
<name>A0ABW0LTR9_9BACL</name>
<comment type="catalytic activity">
    <reaction evidence="4 5">
        <text>O-phospho-L-tyrosyl-[protein] + H2O = L-tyrosyl-[protein] + phosphate</text>
        <dbReference type="Rhea" id="RHEA:10684"/>
        <dbReference type="Rhea" id="RHEA-COMP:10136"/>
        <dbReference type="Rhea" id="RHEA-COMP:20101"/>
        <dbReference type="ChEBI" id="CHEBI:15377"/>
        <dbReference type="ChEBI" id="CHEBI:43474"/>
        <dbReference type="ChEBI" id="CHEBI:46858"/>
        <dbReference type="ChEBI" id="CHEBI:61978"/>
        <dbReference type="EC" id="3.1.3.48"/>
    </reaction>
</comment>
<dbReference type="Gene3D" id="3.20.20.140">
    <property type="entry name" value="Metal-dependent hydrolases"/>
    <property type="match status" value="1"/>
</dbReference>
<dbReference type="InterPro" id="IPR016667">
    <property type="entry name" value="Caps_polysacc_synth_CpsB/CapC"/>
</dbReference>
<protein>
    <recommendedName>
        <fullName evidence="5">Tyrosine-protein phosphatase</fullName>
        <ecNumber evidence="5">3.1.3.48</ecNumber>
    </recommendedName>
</protein>
<dbReference type="Pfam" id="PF19567">
    <property type="entry name" value="CpsB_CapC"/>
    <property type="match status" value="1"/>
</dbReference>
<reference evidence="7" key="1">
    <citation type="journal article" date="2019" name="Int. J. Syst. Evol. Microbiol.">
        <title>The Global Catalogue of Microorganisms (GCM) 10K type strain sequencing project: providing services to taxonomists for standard genome sequencing and annotation.</title>
        <authorList>
            <consortium name="The Broad Institute Genomics Platform"/>
            <consortium name="The Broad Institute Genome Sequencing Center for Infectious Disease"/>
            <person name="Wu L."/>
            <person name="Ma J."/>
        </authorList>
    </citation>
    <scope>NUCLEOTIDE SEQUENCE [LARGE SCALE GENOMIC DNA]</scope>
    <source>
        <strain evidence="7">CCUG 57113</strain>
    </source>
</reference>
<dbReference type="RefSeq" id="WP_209750902.1">
    <property type="nucleotide sequence ID" value="NZ_JBHSMH010000029.1"/>
</dbReference>
<gene>
    <name evidence="6" type="ORF">ACFPPD_10955</name>
</gene>
<keyword evidence="3 5" id="KW-0904">Protein phosphatase</keyword>
<evidence type="ECO:0000313" key="6">
    <source>
        <dbReference type="EMBL" id="MFC5469239.1"/>
    </source>
</evidence>
<dbReference type="PIRSF" id="PIRSF016557">
    <property type="entry name" value="Caps_synth_CpsB"/>
    <property type="match status" value="1"/>
</dbReference>
<evidence type="ECO:0000256" key="4">
    <source>
        <dbReference type="ARBA" id="ARBA00051722"/>
    </source>
</evidence>
<comment type="caution">
    <text evidence="6">The sequence shown here is derived from an EMBL/GenBank/DDBJ whole genome shotgun (WGS) entry which is preliminary data.</text>
</comment>